<evidence type="ECO:0000313" key="2">
    <source>
        <dbReference type="EMBL" id="CAD7236113.1"/>
    </source>
</evidence>
<proteinExistence type="predicted"/>
<protein>
    <submittedName>
        <fullName evidence="2">Uncharacterized protein</fullName>
    </submittedName>
</protein>
<feature type="compositionally biased region" description="Polar residues" evidence="1">
    <location>
        <begin position="57"/>
        <end position="77"/>
    </location>
</feature>
<feature type="non-terminal residue" evidence="2">
    <location>
        <position position="1"/>
    </location>
</feature>
<dbReference type="AlphaFoldDB" id="A0A7R8WQK6"/>
<reference evidence="2" key="1">
    <citation type="submission" date="2020-11" db="EMBL/GenBank/DDBJ databases">
        <authorList>
            <person name="Tran Van P."/>
        </authorList>
    </citation>
    <scope>NUCLEOTIDE SEQUENCE</scope>
</reference>
<name>A0A7R8WQK6_9CRUS</name>
<sequence length="93" mass="10173">YSRVLGSSKELPVRVLPAPIPVMLGKKRKNISIEEAQDPNAATFKKANGNSISYQWPSAWNGNTPSRNGKYDTNLNGYTRPPPPVPPAIRNGN</sequence>
<evidence type="ECO:0000256" key="1">
    <source>
        <dbReference type="SAM" id="MobiDB-lite"/>
    </source>
</evidence>
<gene>
    <name evidence="2" type="ORF">CTOB1V02_LOCUS13928</name>
</gene>
<dbReference type="EMBL" id="OB676638">
    <property type="protein sequence ID" value="CAD7236113.1"/>
    <property type="molecule type" value="Genomic_DNA"/>
</dbReference>
<organism evidence="2">
    <name type="scientific">Cyprideis torosa</name>
    <dbReference type="NCBI Taxonomy" id="163714"/>
    <lineage>
        <taxon>Eukaryota</taxon>
        <taxon>Metazoa</taxon>
        <taxon>Ecdysozoa</taxon>
        <taxon>Arthropoda</taxon>
        <taxon>Crustacea</taxon>
        <taxon>Oligostraca</taxon>
        <taxon>Ostracoda</taxon>
        <taxon>Podocopa</taxon>
        <taxon>Podocopida</taxon>
        <taxon>Cytherocopina</taxon>
        <taxon>Cytheroidea</taxon>
        <taxon>Cytherideidae</taxon>
        <taxon>Cyprideis</taxon>
    </lineage>
</organism>
<accession>A0A7R8WQK6</accession>
<feature type="region of interest" description="Disordered" evidence="1">
    <location>
        <begin position="57"/>
        <end position="93"/>
    </location>
</feature>